<reference evidence="2 3" key="1">
    <citation type="submission" date="2018-09" db="EMBL/GenBank/DDBJ databases">
        <title>Genomic investigation of the strawberry pathogen Phytophthora fragariae indicates pathogenicity is determined by transcriptional variation in three key races.</title>
        <authorList>
            <person name="Adams T.M."/>
            <person name="Armitage A.D."/>
            <person name="Sobczyk M.K."/>
            <person name="Bates H.J."/>
            <person name="Dunwell J.M."/>
            <person name="Nellist C.F."/>
            <person name="Harrison R.J."/>
        </authorList>
    </citation>
    <scope>NUCLEOTIDE SEQUENCE [LARGE SCALE GENOMIC DNA]</scope>
    <source>
        <strain evidence="2 3">SCRP324</strain>
    </source>
</reference>
<evidence type="ECO:0000256" key="1">
    <source>
        <dbReference type="SAM" id="MobiDB-lite"/>
    </source>
</evidence>
<dbReference type="AlphaFoldDB" id="A0A6A3HU84"/>
<dbReference type="Proteomes" id="UP000435112">
    <property type="component" value="Unassembled WGS sequence"/>
</dbReference>
<sequence>MGYFLNILTRVLLSGDYILSRRPKFSEEIARKMRRKEVNTEPLQHLQVAVSSSSDERLSGAALRSGGNETLDDGEASSGGSAVHRARGPRDESSEAAQHSLQVVEHGVQH</sequence>
<proteinExistence type="predicted"/>
<dbReference type="EMBL" id="QXFU01003858">
    <property type="protein sequence ID" value="KAE8972285.1"/>
    <property type="molecule type" value="Genomic_DNA"/>
</dbReference>
<comment type="caution">
    <text evidence="2">The sequence shown here is derived from an EMBL/GenBank/DDBJ whole genome shotgun (WGS) entry which is preliminary data.</text>
</comment>
<accession>A0A6A3HU84</accession>
<feature type="region of interest" description="Disordered" evidence="1">
    <location>
        <begin position="35"/>
        <end position="110"/>
    </location>
</feature>
<organism evidence="2 3">
    <name type="scientific">Phytophthora rubi</name>
    <dbReference type="NCBI Taxonomy" id="129364"/>
    <lineage>
        <taxon>Eukaryota</taxon>
        <taxon>Sar</taxon>
        <taxon>Stramenopiles</taxon>
        <taxon>Oomycota</taxon>
        <taxon>Peronosporomycetes</taxon>
        <taxon>Peronosporales</taxon>
        <taxon>Peronosporaceae</taxon>
        <taxon>Phytophthora</taxon>
    </lineage>
</organism>
<evidence type="ECO:0000313" key="3">
    <source>
        <dbReference type="Proteomes" id="UP000435112"/>
    </source>
</evidence>
<protein>
    <submittedName>
        <fullName evidence="2">Uncharacterized protein</fullName>
    </submittedName>
</protein>
<name>A0A6A3HU84_9STRA</name>
<evidence type="ECO:0000313" key="2">
    <source>
        <dbReference type="EMBL" id="KAE8972285.1"/>
    </source>
</evidence>
<gene>
    <name evidence="2" type="ORF">PR002_g26565</name>
</gene>